<dbReference type="RefSeq" id="WP_203815960.1">
    <property type="nucleotide sequence ID" value="NZ_BAAABP010000021.1"/>
</dbReference>
<evidence type="ECO:0000256" key="1">
    <source>
        <dbReference type="ARBA" id="ARBA00004970"/>
    </source>
</evidence>
<dbReference type="Pfam" id="PF02811">
    <property type="entry name" value="PHP"/>
    <property type="match status" value="1"/>
</dbReference>
<dbReference type="SUPFAM" id="SSF89550">
    <property type="entry name" value="PHP domain-like"/>
    <property type="match status" value="1"/>
</dbReference>
<dbReference type="PANTHER" id="PTHR21039">
    <property type="entry name" value="HISTIDINOL PHOSPHATASE-RELATED"/>
    <property type="match status" value="1"/>
</dbReference>
<dbReference type="InterPro" id="IPR004013">
    <property type="entry name" value="PHP_dom"/>
</dbReference>
<keyword evidence="6 8" id="KW-0368">Histidine biosynthesis</keyword>
<evidence type="ECO:0000313" key="10">
    <source>
        <dbReference type="EMBL" id="GIE09364.1"/>
    </source>
</evidence>
<dbReference type="PANTHER" id="PTHR21039:SF0">
    <property type="entry name" value="HISTIDINOL-PHOSPHATASE"/>
    <property type="match status" value="1"/>
</dbReference>
<comment type="catalytic activity">
    <reaction evidence="7 8">
        <text>L-histidinol phosphate + H2O = L-histidinol + phosphate</text>
        <dbReference type="Rhea" id="RHEA:14465"/>
        <dbReference type="ChEBI" id="CHEBI:15377"/>
        <dbReference type="ChEBI" id="CHEBI:43474"/>
        <dbReference type="ChEBI" id="CHEBI:57699"/>
        <dbReference type="ChEBI" id="CHEBI:57980"/>
        <dbReference type="EC" id="3.1.3.15"/>
    </reaction>
</comment>
<reference evidence="10" key="1">
    <citation type="submission" date="2021-01" db="EMBL/GenBank/DDBJ databases">
        <title>Whole genome shotgun sequence of Actinoplanes ferrugineus NBRC 15555.</title>
        <authorList>
            <person name="Komaki H."/>
            <person name="Tamura T."/>
        </authorList>
    </citation>
    <scope>NUCLEOTIDE SEQUENCE</scope>
    <source>
        <strain evidence="10">NBRC 15555</strain>
    </source>
</reference>
<proteinExistence type="inferred from homology"/>
<keyword evidence="4 8" id="KW-0028">Amino-acid biosynthesis</keyword>
<evidence type="ECO:0000256" key="2">
    <source>
        <dbReference type="ARBA" id="ARBA00009152"/>
    </source>
</evidence>
<name>A0A919MCD4_9ACTN</name>
<comment type="similarity">
    <text evidence="2 8">Belongs to the PHP hydrolase family. HisK subfamily.</text>
</comment>
<dbReference type="GO" id="GO:0005737">
    <property type="term" value="C:cytoplasm"/>
    <property type="evidence" value="ECO:0007669"/>
    <property type="project" value="TreeGrafter"/>
</dbReference>
<organism evidence="10 11">
    <name type="scientific">Paractinoplanes ferrugineus</name>
    <dbReference type="NCBI Taxonomy" id="113564"/>
    <lineage>
        <taxon>Bacteria</taxon>
        <taxon>Bacillati</taxon>
        <taxon>Actinomycetota</taxon>
        <taxon>Actinomycetes</taxon>
        <taxon>Micromonosporales</taxon>
        <taxon>Micromonosporaceae</taxon>
        <taxon>Paractinoplanes</taxon>
    </lineage>
</organism>
<keyword evidence="5 8" id="KW-0378">Hydrolase</keyword>
<evidence type="ECO:0000256" key="4">
    <source>
        <dbReference type="ARBA" id="ARBA00022605"/>
    </source>
</evidence>
<comment type="pathway">
    <text evidence="1 8">Amino-acid biosynthesis; L-histidine biosynthesis; L-histidine from 5-phospho-alpha-D-ribose 1-diphosphate: step 8/9.</text>
</comment>
<evidence type="ECO:0000256" key="7">
    <source>
        <dbReference type="ARBA" id="ARBA00049158"/>
    </source>
</evidence>
<sequence>MLPADGHVHSEWSWDAPLGSMERTCARAVELGLPAIAFTEHLDHTVWSEVDDDLDGHPHLAALRTPELTLTPPRLDVDGYLECVQRCRDQFPDLRIITGVEVGEPHRHTEAVAALLAAGQFERVLGSLHCLPLGDGFAEPPTQFKRHPAADVVRTYLAEIPRLVAGSDAFEVLAHIDYVGRYWPASAGPFDPAAFEDEFRVALRALADTGRVLEINTRRPARPELVRWWRAEGGEAVSFGSDAHLPEWVGRGFAEAVAVVEAYGFRPGRHPYDRWIR</sequence>
<evidence type="ECO:0000256" key="6">
    <source>
        <dbReference type="ARBA" id="ARBA00023102"/>
    </source>
</evidence>
<evidence type="ECO:0000313" key="11">
    <source>
        <dbReference type="Proteomes" id="UP000598174"/>
    </source>
</evidence>
<evidence type="ECO:0000256" key="5">
    <source>
        <dbReference type="ARBA" id="ARBA00022801"/>
    </source>
</evidence>
<protein>
    <recommendedName>
        <fullName evidence="3 8">Histidinol-phosphatase</fullName>
        <shortName evidence="8">HolPase</shortName>
        <ecNumber evidence="3 8">3.1.3.15</ecNumber>
    </recommendedName>
</protein>
<dbReference type="EMBL" id="BOMM01000008">
    <property type="protein sequence ID" value="GIE09364.1"/>
    <property type="molecule type" value="Genomic_DNA"/>
</dbReference>
<evidence type="ECO:0000256" key="3">
    <source>
        <dbReference type="ARBA" id="ARBA00013085"/>
    </source>
</evidence>
<dbReference type="InterPro" id="IPR016195">
    <property type="entry name" value="Pol/histidinol_Pase-like"/>
</dbReference>
<evidence type="ECO:0000256" key="8">
    <source>
        <dbReference type="RuleBase" id="RU366003"/>
    </source>
</evidence>
<keyword evidence="11" id="KW-1185">Reference proteome</keyword>
<comment type="caution">
    <text evidence="10">The sequence shown here is derived from an EMBL/GenBank/DDBJ whole genome shotgun (WGS) entry which is preliminary data.</text>
</comment>
<evidence type="ECO:0000259" key="9">
    <source>
        <dbReference type="Pfam" id="PF02811"/>
    </source>
</evidence>
<dbReference type="EC" id="3.1.3.15" evidence="3 8"/>
<dbReference type="InterPro" id="IPR010140">
    <property type="entry name" value="Histidinol_P_phosphatase_HisJ"/>
</dbReference>
<dbReference type="GO" id="GO:0000105">
    <property type="term" value="P:L-histidine biosynthetic process"/>
    <property type="evidence" value="ECO:0007669"/>
    <property type="project" value="UniProtKB-UniRule"/>
</dbReference>
<accession>A0A919MCD4</accession>
<gene>
    <name evidence="10" type="ORF">Afe05nite_12040</name>
</gene>
<dbReference type="AlphaFoldDB" id="A0A919MCD4"/>
<dbReference type="Gene3D" id="3.20.20.140">
    <property type="entry name" value="Metal-dependent hydrolases"/>
    <property type="match status" value="1"/>
</dbReference>
<feature type="domain" description="PHP" evidence="9">
    <location>
        <begin position="5"/>
        <end position="217"/>
    </location>
</feature>
<dbReference type="GO" id="GO:0004401">
    <property type="term" value="F:histidinol-phosphatase activity"/>
    <property type="evidence" value="ECO:0007669"/>
    <property type="project" value="UniProtKB-UniRule"/>
</dbReference>
<dbReference type="Proteomes" id="UP000598174">
    <property type="component" value="Unassembled WGS sequence"/>
</dbReference>